<evidence type="ECO:0000313" key="7">
    <source>
        <dbReference type="Proteomes" id="UP000302139"/>
    </source>
</evidence>
<dbReference type="PRINTS" id="PR00364">
    <property type="entry name" value="DISEASERSIST"/>
</dbReference>
<dbReference type="Proteomes" id="UP000299211">
    <property type="component" value="Unassembled WGS sequence"/>
</dbReference>
<evidence type="ECO:0000313" key="5">
    <source>
        <dbReference type="EMBL" id="GDY71082.1"/>
    </source>
</evidence>
<reference evidence="4 7" key="2">
    <citation type="submission" date="2019-04" db="EMBL/GenBank/DDBJ databases">
        <title>Draft genome sequences of Streptomyces avermitilis NBRC 14893.</title>
        <authorList>
            <person name="Komaki H."/>
            <person name="Tamura T."/>
            <person name="Hosoyama A."/>
        </authorList>
    </citation>
    <scope>NUCLEOTIDE SEQUENCE [LARGE SCALE GENOMIC DNA]</scope>
    <source>
        <strain evidence="4 7">NBRC 14893</strain>
    </source>
</reference>
<reference evidence="5 6" key="1">
    <citation type="submission" date="2019-04" db="EMBL/GenBank/DDBJ databases">
        <title>Draft genome sequences of Streptomyces avermitilis ATCC 31267.</title>
        <authorList>
            <person name="Komaki H."/>
            <person name="Tamura T."/>
            <person name="Hosoyama A."/>
        </authorList>
    </citation>
    <scope>NUCLEOTIDE SEQUENCE [LARGE SCALE GENOMIC DNA]</scope>
    <source>
        <strain evidence="5 6">ATCC 31267</strain>
    </source>
</reference>
<accession>A0A4D4M9B0</accession>
<organism evidence="4 7">
    <name type="scientific">Streptomyces avermitilis</name>
    <dbReference type="NCBI Taxonomy" id="33903"/>
    <lineage>
        <taxon>Bacteria</taxon>
        <taxon>Bacillati</taxon>
        <taxon>Actinomycetota</taxon>
        <taxon>Actinomycetes</taxon>
        <taxon>Kitasatosporales</taxon>
        <taxon>Streptomycetaceae</taxon>
        <taxon>Streptomyces</taxon>
    </lineage>
</organism>
<dbReference type="Gene3D" id="1.10.8.430">
    <property type="entry name" value="Helical domain of apoptotic protease-activating factors"/>
    <property type="match status" value="1"/>
</dbReference>
<dbReference type="SUPFAM" id="SSF52200">
    <property type="entry name" value="Toll/Interleukin receptor TIR domain"/>
    <property type="match status" value="1"/>
</dbReference>
<dbReference type="InterPro" id="IPR027417">
    <property type="entry name" value="P-loop_NTPase"/>
</dbReference>
<dbReference type="Gene3D" id="1.10.10.10">
    <property type="entry name" value="Winged helix-like DNA-binding domain superfamily/Winged helix DNA-binding domain"/>
    <property type="match status" value="1"/>
</dbReference>
<name>A0A4D4M9B0_STRAX</name>
<evidence type="ECO:0000313" key="4">
    <source>
        <dbReference type="EMBL" id="GDY68541.1"/>
    </source>
</evidence>
<dbReference type="InterPro" id="IPR000157">
    <property type="entry name" value="TIR_dom"/>
</dbReference>
<dbReference type="SMART" id="SM00255">
    <property type="entry name" value="TIR"/>
    <property type="match status" value="1"/>
</dbReference>
<dbReference type="EMBL" id="BJHY01000001">
    <property type="protein sequence ID" value="GDY71082.1"/>
    <property type="molecule type" value="Genomic_DNA"/>
</dbReference>
<dbReference type="Gene3D" id="1.25.40.10">
    <property type="entry name" value="Tetratricopeptide repeat domain"/>
    <property type="match status" value="1"/>
</dbReference>
<keyword evidence="2" id="KW-0677">Repeat</keyword>
<dbReference type="PANTHER" id="PTHR22845">
    <property type="entry name" value="APOPTOTIC PROTEASE-ACTIVATING FACTOR 1"/>
    <property type="match status" value="1"/>
</dbReference>
<comment type="caution">
    <text evidence="4">The sequence shown here is derived from an EMBL/GenBank/DDBJ whole genome shotgun (WGS) entry which is preliminary data.</text>
</comment>
<evidence type="ECO:0000313" key="6">
    <source>
        <dbReference type="Proteomes" id="UP000299211"/>
    </source>
</evidence>
<dbReference type="GO" id="GO:0005829">
    <property type="term" value="C:cytosol"/>
    <property type="evidence" value="ECO:0007669"/>
    <property type="project" value="UniProtKB-ARBA"/>
</dbReference>
<dbReference type="Gene3D" id="3.40.50.10140">
    <property type="entry name" value="Toll/interleukin-1 receptor homology (TIR) domain"/>
    <property type="match status" value="1"/>
</dbReference>
<evidence type="ECO:0000259" key="3">
    <source>
        <dbReference type="PROSITE" id="PS50104"/>
    </source>
</evidence>
<protein>
    <recommendedName>
        <fullName evidence="3">TIR domain-containing protein</fullName>
    </recommendedName>
</protein>
<dbReference type="InterPro" id="IPR035897">
    <property type="entry name" value="Toll_tir_struct_dom_sf"/>
</dbReference>
<evidence type="ECO:0000256" key="1">
    <source>
        <dbReference type="ARBA" id="ARBA00022703"/>
    </source>
</evidence>
<dbReference type="InterPro" id="IPR036388">
    <property type="entry name" value="WH-like_DNA-bd_sf"/>
</dbReference>
<feature type="domain" description="TIR" evidence="3">
    <location>
        <begin position="8"/>
        <end position="144"/>
    </location>
</feature>
<dbReference type="PANTHER" id="PTHR22845:SF5">
    <property type="entry name" value="APOPTOTIC PROTEASE-ACTIVATING FACTOR 1"/>
    <property type="match status" value="1"/>
</dbReference>
<dbReference type="PROSITE" id="PS50104">
    <property type="entry name" value="TIR"/>
    <property type="match status" value="1"/>
</dbReference>
<evidence type="ECO:0000256" key="2">
    <source>
        <dbReference type="ARBA" id="ARBA00022737"/>
    </source>
</evidence>
<dbReference type="InterPro" id="IPR002182">
    <property type="entry name" value="NB-ARC"/>
</dbReference>
<dbReference type="InterPro" id="IPR011990">
    <property type="entry name" value="TPR-like_helical_dom_sf"/>
</dbReference>
<dbReference type="SUPFAM" id="SSF52540">
    <property type="entry name" value="P-loop containing nucleoside triphosphate hydrolases"/>
    <property type="match status" value="1"/>
</dbReference>
<dbReference type="Proteomes" id="UP000302139">
    <property type="component" value="Unassembled WGS sequence"/>
</dbReference>
<dbReference type="Pfam" id="PF00931">
    <property type="entry name" value="NB-ARC"/>
    <property type="match status" value="1"/>
</dbReference>
<dbReference type="Pfam" id="PF13676">
    <property type="entry name" value="TIR_2"/>
    <property type="match status" value="1"/>
</dbReference>
<dbReference type="GO" id="GO:0007165">
    <property type="term" value="P:signal transduction"/>
    <property type="evidence" value="ECO:0007669"/>
    <property type="project" value="InterPro"/>
</dbReference>
<gene>
    <name evidence="4" type="ORF">SAV14893_079340</name>
    <name evidence="5" type="ORF">SAV31267_005670</name>
</gene>
<dbReference type="Gene3D" id="3.40.50.300">
    <property type="entry name" value="P-loop containing nucleotide triphosphate hydrolases"/>
    <property type="match status" value="1"/>
</dbReference>
<sequence length="1363" mass="147246">MGGTASKCRWDFFVSFAKEDRFEAGWIVQELRKAGYQVVYQHSQFVPGTNWPSFIVEAARWSRRTIGVLSPAYEESDMARVEWAEAMRLDPLGVERRLIPVRIEDFAPATLLGQYQYIDLVGLAEDESRKCLLDGLAAAIGGEWDMESVPFRIPAHRTPRAPVRTTANLPPPVPALPPQYVERTPLLAGVRDLLLRARETPGATAVGLVGMGGSGKSTLARAAAADAEVRSRFDEVLWVEAGPATEPMECQYRLSAALGDGRPVSDVTSGLERLRELVAGEPRLVVVDDVWHREQLDALDLTGSSCVLLVTTRDRDVLARHGPVCPVEPLDSGLGHRVLAAWAGRTAEGLPPEATAVVEACGGLALALAAAGGLVADGWSWESVLRRLRQVDLVQLRADFPDYPQPHLMAAFDVSVSLLDAESRERYLRLAVFEGRAPVPIAVAGLLWRAEGLTETPEVPGGSATVSDPAVEDALVALARRSLLQYDATTRHFTLHDLQFAYIRHTVGATGGLRRLHHSLASAFLERWGGLHLGLPATASVEFGTDPVDRYGLAHLVAHLASAGDHEDVHALLALEGHLFTAVGRSLTPSNLWFGVQERIGETVAWLRDLAIARGLAEDATDRAEGGAGADSIGLEVRYALMRGSATSVAANIPSDLLPALVEHGVWTTDQALAYARVTAAHYDRANALLGLLPTLPTAPRARLAREIATAAVERTDLFQVGTLGRLAVELTERQRRDFAAEALRRVRTSVSRFDSMTRQEVLRGLAELVPAEQREEVLGEALAAARRPNAFGDHDVFAESEILTDLAALASGPRRKQLLTEALTATRAMGASGLACHRLIKIAALQQGLARGRTLRRALRAARKDDSLYSRVDALVSLARELPGPRRGRLLSTAFAMARDDSRTSGIDPWSTLVPDLPEHLLPEALKAVRSLPDPADRCGALRSLEKRVSPAERPSVLADALAAARAVPPDRGQRARQLSYVAERLPHAQRLSVITEALTSARAIHDQAELSSVYAAVARHLPPPHGDEVTDRAIALVHTLPSDGRLRTLRSLLPHVEPPRSTPVAEEVLDLVTADSWPALALGHAAADLPETVADRAVRLALDLDVSDQALSPHYQAMALAHLSGHLPAHLVLPVGRQLMGLHSKLLVPALRKLAPRMSGEELGQTADTAEKYYNDYGMAFVLIALAPCIPEPGRRELLRDLYAFARDGDDAQRRCELTVLLASCLPEIEALPVLADAQAQARLIPAPESRAEALTDIANALPPERRTEVCHEALAAAEAATSLDADAVFRMGQVALAASATTTAVWRDFWRPVLRRAATVGRATVAHQTATAARDITRLGVATTPAAVVTALDDVTRWWP</sequence>
<dbReference type="EMBL" id="BJHX01000001">
    <property type="protein sequence ID" value="GDY68541.1"/>
    <property type="molecule type" value="Genomic_DNA"/>
</dbReference>
<dbReference type="InterPro" id="IPR042197">
    <property type="entry name" value="Apaf_helical"/>
</dbReference>
<dbReference type="GO" id="GO:0043531">
    <property type="term" value="F:ADP binding"/>
    <property type="evidence" value="ECO:0007669"/>
    <property type="project" value="InterPro"/>
</dbReference>
<proteinExistence type="predicted"/>
<keyword evidence="1" id="KW-0053">Apoptosis</keyword>